<dbReference type="GO" id="GO:0005829">
    <property type="term" value="C:cytosol"/>
    <property type="evidence" value="ECO:0007669"/>
    <property type="project" value="TreeGrafter"/>
</dbReference>
<reference evidence="17 18" key="1">
    <citation type="submission" date="2015-09" db="EMBL/GenBank/DDBJ databases">
        <title>Atta colombica WGS genome.</title>
        <authorList>
            <person name="Nygaard S."/>
            <person name="Hu H."/>
            <person name="Boomsma J."/>
            <person name="Zhang G."/>
        </authorList>
    </citation>
    <scope>NUCLEOTIDE SEQUENCE [LARGE SCALE GENOMIC DNA]</scope>
    <source>
        <strain evidence="17">Treedump-2</strain>
        <tissue evidence="17">Whole body</tissue>
    </source>
</reference>
<evidence type="ECO:0000256" key="8">
    <source>
        <dbReference type="ARBA" id="ARBA00022741"/>
    </source>
</evidence>
<evidence type="ECO:0000256" key="6">
    <source>
        <dbReference type="ARBA" id="ARBA00018134"/>
    </source>
</evidence>
<evidence type="ECO:0000259" key="16">
    <source>
        <dbReference type="Pfam" id="PF08543"/>
    </source>
</evidence>
<comment type="pathway">
    <text evidence="2">Cofactor metabolism; pyridoxal 5'-phosphate salvage; pyridoxine 5'-phosphate from pyridoxine: step 1/1.</text>
</comment>
<dbReference type="EC" id="2.7.1.35" evidence="5"/>
<dbReference type="InterPro" id="IPR029056">
    <property type="entry name" value="Ribokinase-like"/>
</dbReference>
<dbReference type="Proteomes" id="UP000078540">
    <property type="component" value="Unassembled WGS sequence"/>
</dbReference>
<keyword evidence="10" id="KW-0067">ATP-binding</keyword>
<evidence type="ECO:0000313" key="17">
    <source>
        <dbReference type="EMBL" id="KYM79895.1"/>
    </source>
</evidence>
<keyword evidence="15" id="KW-0812">Transmembrane</keyword>
<evidence type="ECO:0000256" key="14">
    <source>
        <dbReference type="ARBA" id="ARBA00048524"/>
    </source>
</evidence>
<dbReference type="GO" id="GO:0005524">
    <property type="term" value="F:ATP binding"/>
    <property type="evidence" value="ECO:0007669"/>
    <property type="project" value="UniProtKB-KW"/>
</dbReference>
<evidence type="ECO:0000256" key="4">
    <source>
        <dbReference type="ARBA" id="ARBA00008805"/>
    </source>
</evidence>
<evidence type="ECO:0000256" key="3">
    <source>
        <dbReference type="ARBA" id="ARBA00005210"/>
    </source>
</evidence>
<dbReference type="Pfam" id="PF08543">
    <property type="entry name" value="Phos_pyr_kin"/>
    <property type="match status" value="1"/>
</dbReference>
<dbReference type="InterPro" id="IPR013749">
    <property type="entry name" value="PM/HMP-P_kinase-1"/>
</dbReference>
<dbReference type="SUPFAM" id="SSF53613">
    <property type="entry name" value="Ribokinase-like"/>
    <property type="match status" value="1"/>
</dbReference>
<dbReference type="PANTHER" id="PTHR10534">
    <property type="entry name" value="PYRIDOXAL KINASE"/>
    <property type="match status" value="1"/>
</dbReference>
<keyword evidence="15" id="KW-0472">Membrane</keyword>
<name>A0A151I1F0_9HYME</name>
<comment type="catalytic activity">
    <reaction evidence="14">
        <text>pyridoxine + ATP = pyridoxine 5'-phosphate + ADP + H(+)</text>
        <dbReference type="Rhea" id="RHEA:25108"/>
        <dbReference type="ChEBI" id="CHEBI:15378"/>
        <dbReference type="ChEBI" id="CHEBI:16709"/>
        <dbReference type="ChEBI" id="CHEBI:30616"/>
        <dbReference type="ChEBI" id="CHEBI:58589"/>
        <dbReference type="ChEBI" id="CHEBI:456216"/>
        <dbReference type="EC" id="2.7.1.35"/>
    </reaction>
    <physiologicalReaction direction="left-to-right" evidence="14">
        <dbReference type="Rhea" id="RHEA:25109"/>
    </physiologicalReaction>
</comment>
<evidence type="ECO:0000256" key="5">
    <source>
        <dbReference type="ARBA" id="ARBA00012104"/>
    </source>
</evidence>
<evidence type="ECO:0000256" key="13">
    <source>
        <dbReference type="ARBA" id="ARBA00047377"/>
    </source>
</evidence>
<sequence>MADAHVTVTQRLKVPTLSVLTGYTGLCGFIIFNFSKFLLYLIFVCELRLITIGYVNLSAGTKINRKKEIAQQQTPRILSIQSHVVSGYVGNKSATFPLQLLGFEVDAINSVQLSNHTGYKTFKGQVLNDKDLEDLVDGLAQNGLDNYTHLLTGYIGSASFLKRVALLVTTLKAKNPNLTYVCDPVMGDNGKMYVPEPLKNIYKEEIIPLADIVTPNQFELELLTNEKITNMSELQNAIKKLHRNGPKTVAISSTDLSEKLTAVVSAAKDNTLIKVDIPKIPATFTGSGDLFTALFLAHVYLQNDMKVIMEKTINSLYSVLLNTYEYSKAYIDTEAQSARKIELRLIQSKNSIENPKIHLLAEFL</sequence>
<dbReference type="EMBL" id="KQ976580">
    <property type="protein sequence ID" value="KYM79895.1"/>
    <property type="molecule type" value="Genomic_DNA"/>
</dbReference>
<feature type="transmembrane region" description="Helical" evidence="15">
    <location>
        <begin position="12"/>
        <end position="31"/>
    </location>
</feature>
<comment type="pathway">
    <text evidence="3">Cofactor metabolism; pyridoxal 5'-phosphate salvage; pyridoxal 5'-phosphate from pyridoxal: step 1/1.</text>
</comment>
<feature type="domain" description="Pyridoxamine kinase/Phosphomethylpyrimidine kinase" evidence="16">
    <location>
        <begin position="152"/>
        <end position="321"/>
    </location>
</feature>
<dbReference type="AlphaFoldDB" id="A0A151I1F0"/>
<keyword evidence="9 17" id="KW-0418">Kinase</keyword>
<comment type="similarity">
    <text evidence="4">Belongs to the pyridoxine kinase family.</text>
</comment>
<evidence type="ECO:0000313" key="18">
    <source>
        <dbReference type="Proteomes" id="UP000078540"/>
    </source>
</evidence>
<dbReference type="STRING" id="520822.A0A151I1F0"/>
<keyword evidence="18" id="KW-1185">Reference proteome</keyword>
<protein>
    <recommendedName>
        <fullName evidence="6">Pyridoxal kinase</fullName>
        <ecNumber evidence="5">2.7.1.35</ecNumber>
    </recommendedName>
    <alternativeName>
        <fullName evidence="11">Pyridoxine kinase</fullName>
    </alternativeName>
</protein>
<comment type="catalytic activity">
    <reaction evidence="12">
        <text>pyridoxamine + ATP = pyridoxamine 5'-phosphate + ADP + H(+)</text>
        <dbReference type="Rhea" id="RHEA:25104"/>
        <dbReference type="ChEBI" id="CHEBI:15378"/>
        <dbReference type="ChEBI" id="CHEBI:30616"/>
        <dbReference type="ChEBI" id="CHEBI:57761"/>
        <dbReference type="ChEBI" id="CHEBI:58451"/>
        <dbReference type="ChEBI" id="CHEBI:456216"/>
        <dbReference type="EC" id="2.7.1.35"/>
    </reaction>
    <physiologicalReaction direction="left-to-right" evidence="12">
        <dbReference type="Rhea" id="RHEA:25105"/>
    </physiologicalReaction>
</comment>
<dbReference type="CDD" id="cd01173">
    <property type="entry name" value="pyridoxal_pyridoxamine_kinase"/>
    <property type="match status" value="1"/>
</dbReference>
<evidence type="ECO:0000256" key="15">
    <source>
        <dbReference type="SAM" id="Phobius"/>
    </source>
</evidence>
<organism evidence="17 18">
    <name type="scientific">Atta colombica</name>
    <dbReference type="NCBI Taxonomy" id="520822"/>
    <lineage>
        <taxon>Eukaryota</taxon>
        <taxon>Metazoa</taxon>
        <taxon>Ecdysozoa</taxon>
        <taxon>Arthropoda</taxon>
        <taxon>Hexapoda</taxon>
        <taxon>Insecta</taxon>
        <taxon>Pterygota</taxon>
        <taxon>Neoptera</taxon>
        <taxon>Endopterygota</taxon>
        <taxon>Hymenoptera</taxon>
        <taxon>Apocrita</taxon>
        <taxon>Aculeata</taxon>
        <taxon>Formicoidea</taxon>
        <taxon>Formicidae</taxon>
        <taxon>Myrmicinae</taxon>
        <taxon>Atta</taxon>
    </lineage>
</organism>
<dbReference type="NCBIfam" id="TIGR00687">
    <property type="entry name" value="pyridox_kin"/>
    <property type="match status" value="1"/>
</dbReference>
<proteinExistence type="inferred from homology"/>
<dbReference type="GO" id="GO:0009443">
    <property type="term" value="P:pyridoxal 5'-phosphate salvage"/>
    <property type="evidence" value="ECO:0007669"/>
    <property type="project" value="InterPro"/>
</dbReference>
<dbReference type="GO" id="GO:0008478">
    <property type="term" value="F:pyridoxal kinase activity"/>
    <property type="evidence" value="ECO:0007669"/>
    <property type="project" value="UniProtKB-EC"/>
</dbReference>
<comment type="pathway">
    <text evidence="1">Cofactor metabolism; pyridoxal 5'-phosphate salvage; pyridoxamine 5'-phosphate from pyridoxamine: step 1/1.</text>
</comment>
<evidence type="ECO:0000256" key="7">
    <source>
        <dbReference type="ARBA" id="ARBA00022679"/>
    </source>
</evidence>
<evidence type="ECO:0000256" key="10">
    <source>
        <dbReference type="ARBA" id="ARBA00022840"/>
    </source>
</evidence>
<dbReference type="InterPro" id="IPR004625">
    <property type="entry name" value="PyrdxlKinase"/>
</dbReference>
<dbReference type="Gene3D" id="3.40.1190.20">
    <property type="match status" value="1"/>
</dbReference>
<comment type="catalytic activity">
    <reaction evidence="13">
        <text>pyridoxal + ATP = pyridoxal 5'-phosphate + ADP + H(+)</text>
        <dbReference type="Rhea" id="RHEA:10224"/>
        <dbReference type="ChEBI" id="CHEBI:15378"/>
        <dbReference type="ChEBI" id="CHEBI:17310"/>
        <dbReference type="ChEBI" id="CHEBI:30616"/>
        <dbReference type="ChEBI" id="CHEBI:456216"/>
        <dbReference type="ChEBI" id="CHEBI:597326"/>
        <dbReference type="EC" id="2.7.1.35"/>
    </reaction>
    <physiologicalReaction direction="left-to-right" evidence="13">
        <dbReference type="Rhea" id="RHEA:10225"/>
    </physiologicalReaction>
</comment>
<accession>A0A151I1F0</accession>
<dbReference type="PANTHER" id="PTHR10534:SF2">
    <property type="entry name" value="PYRIDOXAL KINASE"/>
    <property type="match status" value="1"/>
</dbReference>
<gene>
    <name evidence="17" type="ORF">ALC53_09600</name>
</gene>
<dbReference type="UniPathway" id="UPA01068">
    <property type="reaction ID" value="UER00298"/>
</dbReference>
<evidence type="ECO:0000256" key="2">
    <source>
        <dbReference type="ARBA" id="ARBA00004835"/>
    </source>
</evidence>
<evidence type="ECO:0000256" key="1">
    <source>
        <dbReference type="ARBA" id="ARBA00004750"/>
    </source>
</evidence>
<keyword evidence="7" id="KW-0808">Transferase</keyword>
<evidence type="ECO:0000256" key="9">
    <source>
        <dbReference type="ARBA" id="ARBA00022777"/>
    </source>
</evidence>
<keyword evidence="15" id="KW-1133">Transmembrane helix</keyword>
<keyword evidence="8" id="KW-0547">Nucleotide-binding</keyword>
<evidence type="ECO:0000256" key="12">
    <source>
        <dbReference type="ARBA" id="ARBA00047310"/>
    </source>
</evidence>
<evidence type="ECO:0000256" key="11">
    <source>
        <dbReference type="ARBA" id="ARBA00032808"/>
    </source>
</evidence>